<feature type="region of interest" description="Disordered" evidence="2">
    <location>
        <begin position="69"/>
        <end position="95"/>
    </location>
</feature>
<evidence type="ECO:0000313" key="5">
    <source>
        <dbReference type="EMBL" id="KAA0156076.1"/>
    </source>
</evidence>
<dbReference type="PROSITE" id="PS00018">
    <property type="entry name" value="EF_HAND_1"/>
    <property type="match status" value="2"/>
</dbReference>
<dbReference type="EMBL" id="VLTM01000085">
    <property type="protein sequence ID" value="KAA0156076.1"/>
    <property type="molecule type" value="Genomic_DNA"/>
</dbReference>
<dbReference type="EMBL" id="VLTN01000027">
    <property type="protein sequence ID" value="KAA0151415.1"/>
    <property type="molecule type" value="Genomic_DNA"/>
</dbReference>
<organism evidence="4 6">
    <name type="scientific">Cafeteria roenbergensis</name>
    <name type="common">Marine flagellate</name>
    <dbReference type="NCBI Taxonomy" id="33653"/>
    <lineage>
        <taxon>Eukaryota</taxon>
        <taxon>Sar</taxon>
        <taxon>Stramenopiles</taxon>
        <taxon>Bigyra</taxon>
        <taxon>Opalozoa</taxon>
        <taxon>Bicosoecida</taxon>
        <taxon>Cafeteriaceae</taxon>
        <taxon>Cafeteria</taxon>
    </lineage>
</organism>
<dbReference type="GO" id="GO:0005509">
    <property type="term" value="F:calcium ion binding"/>
    <property type="evidence" value="ECO:0007669"/>
    <property type="project" value="InterPro"/>
</dbReference>
<keyword evidence="1" id="KW-0106">Calcium</keyword>
<dbReference type="PROSITE" id="PS50222">
    <property type="entry name" value="EF_HAND_2"/>
    <property type="match status" value="2"/>
</dbReference>
<protein>
    <recommendedName>
        <fullName evidence="3">EF-hand domain-containing protein</fullName>
    </recommendedName>
</protein>
<dbReference type="Proteomes" id="UP000323011">
    <property type="component" value="Unassembled WGS sequence"/>
</dbReference>
<reference evidence="6 7" key="1">
    <citation type="submission" date="2019-07" db="EMBL/GenBank/DDBJ databases">
        <title>Genomes of Cafeteria roenbergensis.</title>
        <authorList>
            <person name="Fischer M.G."/>
            <person name="Hackl T."/>
            <person name="Roman M."/>
        </authorList>
    </citation>
    <scope>NUCLEOTIDE SEQUENCE [LARGE SCALE GENOMIC DNA]</scope>
    <source>
        <strain evidence="4 6">BVI</strain>
        <strain evidence="5 7">Cflag</strain>
    </source>
</reference>
<proteinExistence type="predicted"/>
<dbReference type="OMA" id="CKPPGAT"/>
<feature type="domain" description="EF-hand" evidence="3">
    <location>
        <begin position="151"/>
        <end position="186"/>
    </location>
</feature>
<name>A0A5A8CEN3_CAFRO</name>
<sequence length="361" mass="38398">MSTRYTGFRASTAQQLTAEPGTSEALRRDRFLILTETVTPPPAIASELAATGKSVAQVDAEARRPEDFHVPELGGSMTAKRLQQRPPPRPARARSAYASDFPDFRADASAMAELSDDSIRAAFAATDADKSGFVEDRELPELLRRLLGREPSAHQSKCLVAAFDRNRDGRISLEELLEGWSTAVRVITAESRVSLSRSKPKFKAEQGKEVLGSGPLLSTSQADFGRFGEVPGKRPPVDPARGTMRGTTDDVSRGTVKTTRHPPGYMGFTAASTSGEAHRQSFGAEARDTFAAKTNLLATMGAPLTGYTGHVPAGRSLCKPPGATDIGAADMLVEAYWAARARQREGSGRPAAAAAAAAGSR</sequence>
<feature type="compositionally biased region" description="Polar residues" evidence="2">
    <location>
        <begin position="1"/>
        <end position="17"/>
    </location>
</feature>
<dbReference type="Proteomes" id="UP000325113">
    <property type="component" value="Unassembled WGS sequence"/>
</dbReference>
<dbReference type="AlphaFoldDB" id="A0A5A8CEN3"/>
<evidence type="ECO:0000313" key="7">
    <source>
        <dbReference type="Proteomes" id="UP000325113"/>
    </source>
</evidence>
<dbReference type="Gene3D" id="1.10.238.10">
    <property type="entry name" value="EF-hand"/>
    <property type="match status" value="1"/>
</dbReference>
<dbReference type="InterPro" id="IPR011992">
    <property type="entry name" value="EF-hand-dom_pair"/>
</dbReference>
<feature type="region of interest" description="Disordered" evidence="2">
    <location>
        <begin position="221"/>
        <end position="265"/>
    </location>
</feature>
<dbReference type="Pfam" id="PF13499">
    <property type="entry name" value="EF-hand_7"/>
    <property type="match status" value="1"/>
</dbReference>
<evidence type="ECO:0000256" key="2">
    <source>
        <dbReference type="SAM" id="MobiDB-lite"/>
    </source>
</evidence>
<dbReference type="InterPro" id="IPR002048">
    <property type="entry name" value="EF_hand_dom"/>
</dbReference>
<comment type="caution">
    <text evidence="4">The sequence shown here is derived from an EMBL/GenBank/DDBJ whole genome shotgun (WGS) entry which is preliminary data.</text>
</comment>
<evidence type="ECO:0000313" key="4">
    <source>
        <dbReference type="EMBL" id="KAA0151415.1"/>
    </source>
</evidence>
<evidence type="ECO:0000313" key="6">
    <source>
        <dbReference type="Proteomes" id="UP000323011"/>
    </source>
</evidence>
<gene>
    <name evidence="4" type="ORF">FNF29_04614</name>
    <name evidence="5" type="ORF">FNF31_05982</name>
</gene>
<evidence type="ECO:0000259" key="3">
    <source>
        <dbReference type="PROSITE" id="PS50222"/>
    </source>
</evidence>
<dbReference type="SUPFAM" id="SSF47473">
    <property type="entry name" value="EF-hand"/>
    <property type="match status" value="1"/>
</dbReference>
<evidence type="ECO:0000256" key="1">
    <source>
        <dbReference type="ARBA" id="ARBA00022837"/>
    </source>
</evidence>
<feature type="domain" description="EF-hand" evidence="3">
    <location>
        <begin position="114"/>
        <end position="149"/>
    </location>
</feature>
<keyword evidence="6" id="KW-1185">Reference proteome</keyword>
<accession>A0A5A8CEN3</accession>
<dbReference type="InterPro" id="IPR018247">
    <property type="entry name" value="EF_Hand_1_Ca_BS"/>
</dbReference>
<feature type="region of interest" description="Disordered" evidence="2">
    <location>
        <begin position="1"/>
        <end position="22"/>
    </location>
</feature>